<name>E6W2Y3_DESIS</name>
<evidence type="ECO:0000256" key="1">
    <source>
        <dbReference type="ARBA" id="ARBA00022448"/>
    </source>
</evidence>
<evidence type="ECO:0000256" key="5">
    <source>
        <dbReference type="ARBA" id="ARBA00022840"/>
    </source>
</evidence>
<protein>
    <submittedName>
        <fullName evidence="10">ABC transporter related protein</fullName>
    </submittedName>
</protein>
<dbReference type="GO" id="GO:0005524">
    <property type="term" value="F:ATP binding"/>
    <property type="evidence" value="ECO:0007669"/>
    <property type="project" value="UniProtKB-KW"/>
</dbReference>
<proteinExistence type="predicted"/>
<feature type="domain" description="ABC transporter" evidence="9">
    <location>
        <begin position="10"/>
        <end position="243"/>
    </location>
</feature>
<evidence type="ECO:0000256" key="7">
    <source>
        <dbReference type="ARBA" id="ARBA00023065"/>
    </source>
</evidence>
<keyword evidence="2" id="KW-1003">Cell membrane</keyword>
<dbReference type="OrthoDB" id="9778160at2"/>
<dbReference type="InterPro" id="IPR008995">
    <property type="entry name" value="Mo/tungstate-bd_C_term_dom"/>
</dbReference>
<dbReference type="InterPro" id="IPR003439">
    <property type="entry name" value="ABC_transporter-like_ATP-bd"/>
</dbReference>
<dbReference type="HOGENOM" id="CLU_000604_1_1_0"/>
<dbReference type="RefSeq" id="WP_013506688.1">
    <property type="nucleotide sequence ID" value="NC_014836.1"/>
</dbReference>
<dbReference type="GO" id="GO:0015408">
    <property type="term" value="F:ABC-type ferric iron transporter activity"/>
    <property type="evidence" value="ECO:0007669"/>
    <property type="project" value="InterPro"/>
</dbReference>
<sequence>MSQKSEAQVLDIRGVNHAYGDLKVLKGVDLQVAAGEVICLLGPSGCGKTTLLRLIAGLEVLQQGTISIAGSTVASSSAHTPPEKRGIGFLFQDFALFPHLSVLENTAFGLVSIRSREERNNRAMEALKRVGMSAYAKSYPHQLSGGQQQRVALARALAPRPSIVLLDEPFSSLDTRLRSQVRDETLHVLKHSGVATVMVTHDPEEAMFMGDRIALMNKGVIVQVDGPVNLFYRPVNAFVATFFSDVNRIEGVVCQGKVATPFGALDAQHIQDNTVVDVLFRPDSLRLDIAQCDIHGVIGEVTASRMLVGSTLVHLRLEYCAPSCPMHVHARISGRFPHPDGTKLCVSLDPDDVFIFPIEDGDEHDCQPCCDVAGQNAGLNCPVSAHVPAGQGL</sequence>
<dbReference type="GO" id="GO:0015697">
    <property type="term" value="P:quaternary ammonium group transport"/>
    <property type="evidence" value="ECO:0007669"/>
    <property type="project" value="UniProtKB-ARBA"/>
</dbReference>
<dbReference type="CDD" id="cd03259">
    <property type="entry name" value="ABC_Carb_Solutes_like"/>
    <property type="match status" value="1"/>
</dbReference>
<evidence type="ECO:0000313" key="11">
    <source>
        <dbReference type="Proteomes" id="UP000002572"/>
    </source>
</evidence>
<dbReference type="PROSITE" id="PS50893">
    <property type="entry name" value="ABC_TRANSPORTER_2"/>
    <property type="match status" value="1"/>
</dbReference>
<dbReference type="SMART" id="SM00382">
    <property type="entry name" value="AAA"/>
    <property type="match status" value="1"/>
</dbReference>
<dbReference type="AlphaFoldDB" id="E6W2Y3"/>
<dbReference type="InterPro" id="IPR050093">
    <property type="entry name" value="ABC_SmlMolc_Importer"/>
</dbReference>
<dbReference type="FunFam" id="3.40.50.300:FF:000425">
    <property type="entry name" value="Probable ABC transporter, ATP-binding subunit"/>
    <property type="match status" value="1"/>
</dbReference>
<keyword evidence="8" id="KW-0472">Membrane</keyword>
<dbReference type="GO" id="GO:0016887">
    <property type="term" value="F:ATP hydrolysis activity"/>
    <property type="evidence" value="ECO:0007669"/>
    <property type="project" value="InterPro"/>
</dbReference>
<reference evidence="10 11" key="1">
    <citation type="submission" date="2010-12" db="EMBL/GenBank/DDBJ databases">
        <title>Complete sequence of Desulfurispirillum indicum S5.</title>
        <authorList>
            <consortium name="US DOE Joint Genome Institute"/>
            <person name="Lucas S."/>
            <person name="Copeland A."/>
            <person name="Lapidus A."/>
            <person name="Cheng J.-F."/>
            <person name="Goodwin L."/>
            <person name="Pitluck S."/>
            <person name="Chertkov O."/>
            <person name="Held B."/>
            <person name="Detter J.C."/>
            <person name="Han C."/>
            <person name="Tapia R."/>
            <person name="Land M."/>
            <person name="Hauser L."/>
            <person name="Kyrpides N."/>
            <person name="Ivanova N."/>
            <person name="Mikhailova N."/>
            <person name="Haggblom M."/>
            <person name="Rauschenbach I."/>
            <person name="Bini E."/>
            <person name="Woyke T."/>
        </authorList>
    </citation>
    <scope>NUCLEOTIDE SEQUENCE [LARGE SCALE GENOMIC DNA]</scope>
    <source>
        <strain evidence="11">ATCC BAA-1389 / DSM 22839 / S5</strain>
    </source>
</reference>
<evidence type="ECO:0000256" key="2">
    <source>
        <dbReference type="ARBA" id="ARBA00022475"/>
    </source>
</evidence>
<keyword evidence="11" id="KW-1185">Reference proteome</keyword>
<dbReference type="InterPro" id="IPR015853">
    <property type="entry name" value="ABC_transpr_FbpC"/>
</dbReference>
<dbReference type="KEGG" id="din:Selin_2088"/>
<evidence type="ECO:0000256" key="3">
    <source>
        <dbReference type="ARBA" id="ARBA00022496"/>
    </source>
</evidence>
<organism evidence="10 11">
    <name type="scientific">Desulfurispirillum indicum (strain ATCC BAA-1389 / DSM 22839 / S5)</name>
    <dbReference type="NCBI Taxonomy" id="653733"/>
    <lineage>
        <taxon>Bacteria</taxon>
        <taxon>Pseudomonadati</taxon>
        <taxon>Chrysiogenota</taxon>
        <taxon>Chrysiogenia</taxon>
        <taxon>Chrysiogenales</taxon>
        <taxon>Chrysiogenaceae</taxon>
        <taxon>Desulfurispirillum</taxon>
    </lineage>
</organism>
<keyword evidence="7" id="KW-0406">Ion transport</keyword>
<evidence type="ECO:0000256" key="6">
    <source>
        <dbReference type="ARBA" id="ARBA00023004"/>
    </source>
</evidence>
<dbReference type="EMBL" id="CP002432">
    <property type="protein sequence ID" value="ADU66808.1"/>
    <property type="molecule type" value="Genomic_DNA"/>
</dbReference>
<keyword evidence="4" id="KW-0547">Nucleotide-binding</keyword>
<evidence type="ECO:0000256" key="4">
    <source>
        <dbReference type="ARBA" id="ARBA00022741"/>
    </source>
</evidence>
<dbReference type="InterPro" id="IPR017871">
    <property type="entry name" value="ABC_transporter-like_CS"/>
</dbReference>
<keyword evidence="5" id="KW-0067">ATP-binding</keyword>
<dbReference type="InParanoid" id="E6W2Y3"/>
<evidence type="ECO:0000256" key="8">
    <source>
        <dbReference type="ARBA" id="ARBA00023136"/>
    </source>
</evidence>
<dbReference type="SUPFAM" id="SSF50331">
    <property type="entry name" value="MOP-like"/>
    <property type="match status" value="1"/>
</dbReference>
<dbReference type="Proteomes" id="UP000002572">
    <property type="component" value="Chromosome"/>
</dbReference>
<dbReference type="eggNOG" id="COG3842">
    <property type="taxonomic scope" value="Bacteria"/>
</dbReference>
<dbReference type="Pfam" id="PF00005">
    <property type="entry name" value="ABC_tran"/>
    <property type="match status" value="1"/>
</dbReference>
<dbReference type="Gene3D" id="3.40.50.300">
    <property type="entry name" value="P-loop containing nucleotide triphosphate hydrolases"/>
    <property type="match status" value="1"/>
</dbReference>
<keyword evidence="1" id="KW-0813">Transport</keyword>
<dbReference type="PANTHER" id="PTHR42781">
    <property type="entry name" value="SPERMIDINE/PUTRESCINE IMPORT ATP-BINDING PROTEIN POTA"/>
    <property type="match status" value="1"/>
</dbReference>
<dbReference type="InterPro" id="IPR003593">
    <property type="entry name" value="AAA+_ATPase"/>
</dbReference>
<evidence type="ECO:0000313" key="10">
    <source>
        <dbReference type="EMBL" id="ADU66808.1"/>
    </source>
</evidence>
<accession>E6W2Y3</accession>
<evidence type="ECO:0000259" key="9">
    <source>
        <dbReference type="PROSITE" id="PS50893"/>
    </source>
</evidence>
<keyword evidence="6" id="KW-0408">Iron</keyword>
<dbReference type="PROSITE" id="PS00211">
    <property type="entry name" value="ABC_TRANSPORTER_1"/>
    <property type="match status" value="1"/>
</dbReference>
<dbReference type="SUPFAM" id="SSF52540">
    <property type="entry name" value="P-loop containing nucleoside triphosphate hydrolases"/>
    <property type="match status" value="1"/>
</dbReference>
<gene>
    <name evidence="10" type="ordered locus">Selin_2088</name>
</gene>
<dbReference type="STRING" id="653733.Selin_2088"/>
<keyword evidence="3" id="KW-0410">Iron transport</keyword>
<dbReference type="GO" id="GO:0016020">
    <property type="term" value="C:membrane"/>
    <property type="evidence" value="ECO:0007669"/>
    <property type="project" value="InterPro"/>
</dbReference>
<dbReference type="InterPro" id="IPR027417">
    <property type="entry name" value="P-loop_NTPase"/>
</dbReference>
<dbReference type="PANTHER" id="PTHR42781:SF4">
    <property type="entry name" value="SPERMIDINE_PUTRESCINE IMPORT ATP-BINDING PROTEIN POTA"/>
    <property type="match status" value="1"/>
</dbReference>